<feature type="transmembrane region" description="Helical" evidence="11">
    <location>
        <begin position="518"/>
        <end position="536"/>
    </location>
</feature>
<dbReference type="PROSITE" id="PS50297">
    <property type="entry name" value="ANK_REP_REGION"/>
    <property type="match status" value="1"/>
</dbReference>
<dbReference type="Pfam" id="PF08344">
    <property type="entry name" value="TRP_2"/>
    <property type="match status" value="1"/>
</dbReference>
<dbReference type="NCBIfam" id="TIGR00870">
    <property type="entry name" value="trp"/>
    <property type="match status" value="1"/>
</dbReference>
<protein>
    <recommendedName>
        <fullName evidence="12">Transient receptor ion channel domain-containing protein</fullName>
    </recommendedName>
</protein>
<dbReference type="SMART" id="SM00248">
    <property type="entry name" value="ANK"/>
    <property type="match status" value="2"/>
</dbReference>
<feature type="compositionally biased region" description="Polar residues" evidence="10">
    <location>
        <begin position="1200"/>
        <end position="1210"/>
    </location>
</feature>
<keyword evidence="9" id="KW-0407">Ion channel</keyword>
<evidence type="ECO:0000256" key="10">
    <source>
        <dbReference type="SAM" id="MobiDB-lite"/>
    </source>
</evidence>
<dbReference type="InterPro" id="IPR002110">
    <property type="entry name" value="Ankyrin_rpt"/>
</dbReference>
<evidence type="ECO:0000313" key="13">
    <source>
        <dbReference type="EnsemblMetazoa" id="AATE018726-PA.1"/>
    </source>
</evidence>
<name>A0A182JIJ2_ANOAO</name>
<dbReference type="GO" id="GO:0051480">
    <property type="term" value="P:regulation of cytosolic calcium ion concentration"/>
    <property type="evidence" value="ECO:0007669"/>
    <property type="project" value="TreeGrafter"/>
</dbReference>
<dbReference type="STRING" id="41427.A0A182JIJ2"/>
<keyword evidence="3 11" id="KW-0812">Transmembrane</keyword>
<evidence type="ECO:0000256" key="1">
    <source>
        <dbReference type="ARBA" id="ARBA00004141"/>
    </source>
</evidence>
<keyword evidence="5 11" id="KW-1133">Transmembrane helix</keyword>
<feature type="compositionally biased region" description="Pro residues" evidence="10">
    <location>
        <begin position="1169"/>
        <end position="1178"/>
    </location>
</feature>
<dbReference type="PANTHER" id="PTHR10117">
    <property type="entry name" value="TRANSIENT RECEPTOR POTENTIAL CHANNEL"/>
    <property type="match status" value="1"/>
</dbReference>
<dbReference type="InterPro" id="IPR002153">
    <property type="entry name" value="TRPC_channel"/>
</dbReference>
<keyword evidence="2" id="KW-0813">Transport</keyword>
<dbReference type="CDD" id="cd23650">
    <property type="entry name" value="TRP_CaM_bind1"/>
    <property type="match status" value="1"/>
</dbReference>
<feature type="compositionally biased region" description="Low complexity" evidence="10">
    <location>
        <begin position="1150"/>
        <end position="1168"/>
    </location>
</feature>
<evidence type="ECO:0000259" key="12">
    <source>
        <dbReference type="SMART" id="SM01420"/>
    </source>
</evidence>
<proteinExistence type="predicted"/>
<evidence type="ECO:0000256" key="3">
    <source>
        <dbReference type="ARBA" id="ARBA00022692"/>
    </source>
</evidence>
<keyword evidence="6" id="KW-0040">ANK repeat</keyword>
<dbReference type="GO" id="GO:0005886">
    <property type="term" value="C:plasma membrane"/>
    <property type="evidence" value="ECO:0007669"/>
    <property type="project" value="TreeGrafter"/>
</dbReference>
<keyword evidence="8 11" id="KW-0472">Membrane</keyword>
<dbReference type="GO" id="GO:0070679">
    <property type="term" value="F:inositol 1,4,5 trisphosphate binding"/>
    <property type="evidence" value="ECO:0007669"/>
    <property type="project" value="TreeGrafter"/>
</dbReference>
<evidence type="ECO:0000256" key="5">
    <source>
        <dbReference type="ARBA" id="ARBA00022989"/>
    </source>
</evidence>
<feature type="transmembrane region" description="Helical" evidence="11">
    <location>
        <begin position="732"/>
        <end position="757"/>
    </location>
</feature>
<dbReference type="VEuPathDB" id="VectorBase:AATE018726"/>
<feature type="compositionally biased region" description="Polar residues" evidence="10">
    <location>
        <begin position="1084"/>
        <end position="1099"/>
    </location>
</feature>
<evidence type="ECO:0000256" key="6">
    <source>
        <dbReference type="ARBA" id="ARBA00023043"/>
    </source>
</evidence>
<dbReference type="PROSITE" id="PS50088">
    <property type="entry name" value="ANK_REPEAT"/>
    <property type="match status" value="1"/>
</dbReference>
<evidence type="ECO:0000256" key="11">
    <source>
        <dbReference type="SAM" id="Phobius"/>
    </source>
</evidence>
<dbReference type="Gene3D" id="1.25.40.20">
    <property type="entry name" value="Ankyrin repeat-containing domain"/>
    <property type="match status" value="1"/>
</dbReference>
<accession>A0A182JIJ2</accession>
<dbReference type="FunFam" id="1.25.40.20:FF:000402">
    <property type="entry name" value="Transient receptor potential channel"/>
    <property type="match status" value="1"/>
</dbReference>
<feature type="transmembrane region" description="Helical" evidence="11">
    <location>
        <begin position="645"/>
        <end position="668"/>
    </location>
</feature>
<evidence type="ECO:0000256" key="2">
    <source>
        <dbReference type="ARBA" id="ARBA00022448"/>
    </source>
</evidence>
<dbReference type="InterPro" id="IPR013555">
    <property type="entry name" value="TRP_dom"/>
</dbReference>
<dbReference type="GO" id="GO:0015279">
    <property type="term" value="F:store-operated calcium channel activity"/>
    <property type="evidence" value="ECO:0007669"/>
    <property type="project" value="TreeGrafter"/>
</dbReference>
<feature type="transmembrane region" description="Helical" evidence="11">
    <location>
        <begin position="409"/>
        <end position="426"/>
    </location>
</feature>
<dbReference type="Pfam" id="PF00023">
    <property type="entry name" value="Ank"/>
    <property type="match status" value="1"/>
</dbReference>
<keyword evidence="7" id="KW-0406">Ion transport</keyword>
<feature type="compositionally biased region" description="Low complexity" evidence="10">
    <location>
        <begin position="1263"/>
        <end position="1275"/>
    </location>
</feature>
<dbReference type="PANTHER" id="PTHR10117:SF51">
    <property type="entry name" value="TRANSIENT RECEPTOR POTENTIAL PROTEIN"/>
    <property type="match status" value="1"/>
</dbReference>
<evidence type="ECO:0000256" key="9">
    <source>
        <dbReference type="ARBA" id="ARBA00023303"/>
    </source>
</evidence>
<feature type="domain" description="Transient receptor ion channel" evidence="12">
    <location>
        <begin position="251"/>
        <end position="313"/>
    </location>
</feature>
<dbReference type="InterPro" id="IPR036770">
    <property type="entry name" value="Ankyrin_rpt-contain_sf"/>
</dbReference>
<feature type="region of interest" description="Disordered" evidence="10">
    <location>
        <begin position="1073"/>
        <end position="1289"/>
    </location>
</feature>
<dbReference type="SMART" id="SM01420">
    <property type="entry name" value="TRP_2"/>
    <property type="match status" value="1"/>
</dbReference>
<feature type="transmembrane region" description="Helical" evidence="11">
    <location>
        <begin position="707"/>
        <end position="725"/>
    </location>
</feature>
<reference evidence="13" key="1">
    <citation type="submission" date="2022-08" db="UniProtKB">
        <authorList>
            <consortium name="EnsemblMetazoa"/>
        </authorList>
    </citation>
    <scope>IDENTIFICATION</scope>
    <source>
        <strain evidence="13">EBRO</strain>
    </source>
</reference>
<dbReference type="InterPro" id="IPR005821">
    <property type="entry name" value="Ion_trans_dom"/>
</dbReference>
<feature type="compositionally biased region" description="Polar residues" evidence="10">
    <location>
        <begin position="1106"/>
        <end position="1118"/>
    </location>
</feature>
<evidence type="ECO:0000256" key="4">
    <source>
        <dbReference type="ARBA" id="ARBA00022737"/>
    </source>
</evidence>
<dbReference type="SUPFAM" id="SSF48403">
    <property type="entry name" value="Ankyrin repeat"/>
    <property type="match status" value="1"/>
</dbReference>
<dbReference type="EnsemblMetazoa" id="AATE018726-RA">
    <property type="protein sequence ID" value="AATE018726-PA.1"/>
    <property type="gene ID" value="AATE018726"/>
</dbReference>
<evidence type="ECO:0000256" key="7">
    <source>
        <dbReference type="ARBA" id="ARBA00023065"/>
    </source>
</evidence>
<sequence length="1289" mass="145032">LRQCKRCQAPKQPKNEAKCGVPLKEVHCGAWCALTPCPTLLADSSNNHTMKKATESREHLVNSTVSLEDGTTEPIGDDPSMRRSLKSAASEFDLDIQDVVLTKTEKRFLLSAERGDCATVRRIIQENQETPEEFDINCVDPLNRSALIAAIENENIELINLLLREGIKVKDALLHAIREEYVEAVETLLLWEEENHLPGDPYSWEAVDRSSSSFTADITPLILAAHKNNYEILKILLDRGATLPMPHDVRCGCDECCTSSEQDSLRHSQSRINAYKALSSSSLIALSSKDPISTAFHLSWELRRLSRMETEFRAEYSQMRLSVQEFATALLDHARTSNELEIMLNYSPGAVDNWEPGERQTLERLKLALNHKQKMFVAHPNVQQLLAAIWYEGLPGFRRKSIVGQIMQVAKLGTMFPVYSMIYMIAPNSEMGLFMKKPFVKFIVHSASYAFFLSMNHKRVTIVTRSVASIRTHPSLMSVLLGGASQRVEYLVIEWFGPDWAQDILAEWKRKERGSLPGMFECLVILYIISLIWHEVKSLWNDGLMEYVSDLWNIVDFISNTFYIAWMSLRFTSWYTVWRDARAGLNPWYPREQWDPFDPMLLSEGAFAAGMIFSFLKLVHIFSINPHLGPLQVSLGRMIIDIIKFFFIYTLVLFAFGCGLNQLLWYYAVLEKNKCYHLPSGLPDFDNNEKACGIWRRFANLFETSQSLFWASFGLVDLMAFELSGIKSFTRFWALLMFGSYSVINIIVLLNMLIAMMSNSYQIISERSDTEWKFARSRLWMSYFEDGDTLPPPFNLFPSIKNFTNLCVCNNDKRSTTSIIKRNREKAQRRHENVMKLLVRRYVTAEQRKRDDFGITEDDVMEIRQDISTLRFELIDILHQNGMRTPNLKPNENAIAGKKGRVMERRILKDFQIGFVEGILQDTFNAATEKPADVFSTIAKAIGNKSSTKKKKPEDWNALVRRSTVARDPIGNSTEAIMRRSRQSLRKQILDNSEMGLDMDTDHLVEYNPKLSEVTPVTRVAYVKFMTTKLKKDMTDVDAAGGTETAEFEDERGKSWKQSSIKKLVDMKDKISALEGGDEEGPETSEQSKVPGTNNTKASVTVEEPSPTNSAKSSTVASPATEEPSKLERIRVRVRSPIIEDPNEERSDTPAAGSSPPVPPADDAIPERPVSPIPPNSPPLARHELPDVSGEVYGLDMNAPETQESGSSKSPEVAACPMDTLSPTGSTKSGALLADSARPRSRSPSSVKSPERLSPTSASVEDSSTGAPAASPAARGKSKSTGRTLGGWI</sequence>
<comment type="subcellular location">
    <subcellularLocation>
        <location evidence="1">Membrane</location>
        <topology evidence="1">Multi-pass membrane protein</topology>
    </subcellularLocation>
</comment>
<dbReference type="PRINTS" id="PR01097">
    <property type="entry name" value="TRNSRECEPTRP"/>
</dbReference>
<dbReference type="Pfam" id="PF00520">
    <property type="entry name" value="Ion_trans"/>
    <property type="match status" value="1"/>
</dbReference>
<dbReference type="GO" id="GO:0034703">
    <property type="term" value="C:cation channel complex"/>
    <property type="evidence" value="ECO:0007669"/>
    <property type="project" value="TreeGrafter"/>
</dbReference>
<organism evidence="13">
    <name type="scientific">Anopheles atroparvus</name>
    <name type="common">European mosquito</name>
    <dbReference type="NCBI Taxonomy" id="41427"/>
    <lineage>
        <taxon>Eukaryota</taxon>
        <taxon>Metazoa</taxon>
        <taxon>Ecdysozoa</taxon>
        <taxon>Arthropoda</taxon>
        <taxon>Hexapoda</taxon>
        <taxon>Insecta</taxon>
        <taxon>Pterygota</taxon>
        <taxon>Neoptera</taxon>
        <taxon>Endopterygota</taxon>
        <taxon>Diptera</taxon>
        <taxon>Nematocera</taxon>
        <taxon>Culicoidea</taxon>
        <taxon>Culicidae</taxon>
        <taxon>Anophelinae</taxon>
        <taxon>Anopheles</taxon>
    </lineage>
</organism>
<keyword evidence="4" id="KW-0677">Repeat</keyword>
<evidence type="ECO:0000256" key="8">
    <source>
        <dbReference type="ARBA" id="ARBA00023136"/>
    </source>
</evidence>
<dbReference type="Pfam" id="PF12796">
    <property type="entry name" value="Ank_2"/>
    <property type="match status" value="1"/>
</dbReference>